<accession>A0A6L2MEE3</accession>
<evidence type="ECO:0000313" key="3">
    <source>
        <dbReference type="EMBL" id="GEU72258.1"/>
    </source>
</evidence>
<reference evidence="3" key="1">
    <citation type="journal article" date="2019" name="Sci. Rep.">
        <title>Draft genome of Tanacetum cinerariifolium, the natural source of mosquito coil.</title>
        <authorList>
            <person name="Yamashiro T."/>
            <person name="Shiraishi A."/>
            <person name="Satake H."/>
            <person name="Nakayama K."/>
        </authorList>
    </citation>
    <scope>NUCLEOTIDE SEQUENCE</scope>
</reference>
<dbReference type="PANTHER" id="PTHR11439:SF483">
    <property type="entry name" value="PEPTIDE SYNTHASE GLIP-LIKE, PUTATIVE (AFU_ORTHOLOGUE AFUA_3G12920)-RELATED"/>
    <property type="match status" value="1"/>
</dbReference>
<feature type="region of interest" description="Disordered" evidence="1">
    <location>
        <begin position="269"/>
        <end position="337"/>
    </location>
</feature>
<evidence type="ECO:0000259" key="2">
    <source>
        <dbReference type="Pfam" id="PF07727"/>
    </source>
</evidence>
<feature type="region of interest" description="Disordered" evidence="1">
    <location>
        <begin position="617"/>
        <end position="677"/>
    </location>
</feature>
<proteinExistence type="predicted"/>
<gene>
    <name evidence="3" type="ORF">Tci_044236</name>
</gene>
<dbReference type="PANTHER" id="PTHR11439">
    <property type="entry name" value="GAG-POL-RELATED RETROTRANSPOSON"/>
    <property type="match status" value="1"/>
</dbReference>
<protein>
    <submittedName>
        <fullName evidence="3">Retrovirus-related Pol polyprotein from transposon TNT 1-94</fullName>
    </submittedName>
</protein>
<feature type="compositionally biased region" description="Basic and acidic residues" evidence="1">
    <location>
        <begin position="639"/>
        <end position="654"/>
    </location>
</feature>
<dbReference type="InterPro" id="IPR013103">
    <property type="entry name" value="RVT_2"/>
</dbReference>
<dbReference type="EMBL" id="BKCJ010006455">
    <property type="protein sequence ID" value="GEU72258.1"/>
    <property type="molecule type" value="Genomic_DNA"/>
</dbReference>
<feature type="compositionally biased region" description="Basic and acidic residues" evidence="1">
    <location>
        <begin position="293"/>
        <end position="306"/>
    </location>
</feature>
<comment type="caution">
    <text evidence="3">The sequence shown here is derived from an EMBL/GenBank/DDBJ whole genome shotgun (WGS) entry which is preliminary data.</text>
</comment>
<organism evidence="3">
    <name type="scientific">Tanacetum cinerariifolium</name>
    <name type="common">Dalmatian daisy</name>
    <name type="synonym">Chrysanthemum cinerariifolium</name>
    <dbReference type="NCBI Taxonomy" id="118510"/>
    <lineage>
        <taxon>Eukaryota</taxon>
        <taxon>Viridiplantae</taxon>
        <taxon>Streptophyta</taxon>
        <taxon>Embryophyta</taxon>
        <taxon>Tracheophyta</taxon>
        <taxon>Spermatophyta</taxon>
        <taxon>Magnoliopsida</taxon>
        <taxon>eudicotyledons</taxon>
        <taxon>Gunneridae</taxon>
        <taxon>Pentapetalae</taxon>
        <taxon>asterids</taxon>
        <taxon>campanulids</taxon>
        <taxon>Asterales</taxon>
        <taxon>Asteraceae</taxon>
        <taxon>Asteroideae</taxon>
        <taxon>Anthemideae</taxon>
        <taxon>Anthemidinae</taxon>
        <taxon>Tanacetum</taxon>
    </lineage>
</organism>
<evidence type="ECO:0000256" key="1">
    <source>
        <dbReference type="SAM" id="MobiDB-lite"/>
    </source>
</evidence>
<dbReference type="Pfam" id="PF07727">
    <property type="entry name" value="RVT_2"/>
    <property type="match status" value="1"/>
</dbReference>
<feature type="domain" description="Reverse transcriptase Ty1/copia-type" evidence="2">
    <location>
        <begin position="1096"/>
        <end position="1321"/>
    </location>
</feature>
<name>A0A6L2MEE3_TANCI</name>
<feature type="compositionally biased region" description="Acidic residues" evidence="1">
    <location>
        <begin position="307"/>
        <end position="335"/>
    </location>
</feature>
<sequence length="1381" mass="158422">MPIHIIVKDTRFKQEVRIVIYKLDYISLYGFFLSKTMDMTIDQQVALDEALVPYASRLRIGKSNFFLRSDITSKESTLQLVYDVLRQTPFYKAFLVTTDVPEIYMLEFWATATVHHNSICFKMDNRKRIINLEYYREINKVSWHYVRDDQMFTIIKLVSRHQNTQQFGVMLLVKLTNKDIKNSKAYKEYYAVASGVAPPKTKASVRKTKSSFDTQITPPTATSTRPLIFAKGKQPAKASKEKSLTVLSEVAMTDAEQIKLATKRSLQQNHISQASGSGADEGAGIIPGVPDVPTKESDEKISLKSSDEDDDDVDERSDDQDEGNDDDQDTDNEGDEFVHPKLSIHEEEETKDEESFDAIVQTPKNLDDEGNDDAGLGMNVGSEEGHDAKDDEDELYRDVNINLERDVQMTDVHTTQEFKDTHVTLNSRIDSLFETYSQMDVPAPTTMASLSLTTPTLTPPTIPTISRVTQAPTLPTTAPSTLLQDLPNFGSLFGFDHRLKTLEANFAEFMQTNQFAGAISSIPWIVQRYMDQRTNEEVKIAIIKEQVKEQVKTSYAVTADLLEMELNNILIEKMERNKSIHRSNEQRNLYKALVEDYESDKIILDTYGDTVTLKRHRDDANKDEEPFTGSDRGSKRRREGKEPESTSAAKEKATKTTCKSTQGSKSQQKTKSDDLAKQVDYPSSFNELMDTPGSYKSLVELEFFLEEVYKATIDQLDWNNLEGQQYLYNLLKPLPLIPNSRGRCIIPFDHFINNDLEYLRGSAFSPKYTTSITKTKAADYGHINWIEDFFYRFAVNRESTQDVYFKCKIIAVIELQIVGWHNYKHFDWIMICRDDDKLYKFKEDLQLGVESYQKKLNLTKPDTYRSDLKRKESYTAYFNPRGFIYRNKDKENRLMRIHELHNFSDGTLNYVRTALDYRLKGIRMKYLPQAIWRKCDNKRAAVMIHAIDKHLKTRRIMRSLEKFIGDGASWSIVVEEGEPVDAASTGATTSAIGAMTSRANRSTLGGRLSCDSLALVDGFTPVEDNIGIVKIDKVNHIMETDIVKLVVEIKSFGMSSDDFYKKTGSSDGLQPKQADLSSVHALSKLHLHEIHVVPRTKWVYRNKLDENGGVSYNKARLVAQGYNQQKGIDYDETYALVAKLESIRIILAYAYALDFKLFPMDVKSAILNSFINEEVYMAQPPGFIDFKKPDHISKLKKALYCLKQAPKDWYDRLKAFLIKHEYNMGIVDNKLFTKKKSLNLIIVQIYVNDIIFGSTCQHMCDDFAKIMHDEFEMSMMGELNFFIGLQIKQMEDNIFFSQSKYIKEMLKKFSLEESKPMKTPMSLDMKLMIEEEYELVDSTKYRGMIGSLLYLTTSRPDIMFILFLCARNPKTSHLEAVKHIF</sequence>